<name>A0ABS8VL48_DATST</name>
<proteinExistence type="predicted"/>
<keyword evidence="2" id="KW-1185">Reference proteome</keyword>
<reference evidence="1 2" key="1">
    <citation type="journal article" date="2021" name="BMC Genomics">
        <title>Datura genome reveals duplications of psychoactive alkaloid biosynthetic genes and high mutation rate following tissue culture.</title>
        <authorList>
            <person name="Rajewski A."/>
            <person name="Carter-House D."/>
            <person name="Stajich J."/>
            <person name="Litt A."/>
        </authorList>
    </citation>
    <scope>NUCLEOTIDE SEQUENCE [LARGE SCALE GENOMIC DNA]</scope>
    <source>
        <strain evidence="1">AR-01</strain>
    </source>
</reference>
<evidence type="ECO:0000313" key="1">
    <source>
        <dbReference type="EMBL" id="MCE0480947.1"/>
    </source>
</evidence>
<comment type="caution">
    <text evidence="1">The sequence shown here is derived from an EMBL/GenBank/DDBJ whole genome shotgun (WGS) entry which is preliminary data.</text>
</comment>
<sequence length="193" mass="21579">MVVLLLPSPAAERKERRRGLLAEMAMGRVSGGYGIFRPVVVDLGRGKGRRESGGATDYMPERINGRGRLVVTRGWLCLAGDEEEEGGRSEREVVRRLLAVEKGERRRGATVVTTAVAGSEGGEVWMLWCFDGEDERMGVWGCDGLVLFSGLLVGRRLHVIVGKREMEEMERGRLPAVERKMKGLAMLLRRRQW</sequence>
<accession>A0ABS8VL48</accession>
<gene>
    <name evidence="1" type="ORF">HAX54_038256</name>
</gene>
<evidence type="ECO:0000313" key="2">
    <source>
        <dbReference type="Proteomes" id="UP000823775"/>
    </source>
</evidence>
<dbReference type="EMBL" id="JACEIK010005204">
    <property type="protein sequence ID" value="MCE0480947.1"/>
    <property type="molecule type" value="Genomic_DNA"/>
</dbReference>
<organism evidence="1 2">
    <name type="scientific">Datura stramonium</name>
    <name type="common">Jimsonweed</name>
    <name type="synonym">Common thornapple</name>
    <dbReference type="NCBI Taxonomy" id="4076"/>
    <lineage>
        <taxon>Eukaryota</taxon>
        <taxon>Viridiplantae</taxon>
        <taxon>Streptophyta</taxon>
        <taxon>Embryophyta</taxon>
        <taxon>Tracheophyta</taxon>
        <taxon>Spermatophyta</taxon>
        <taxon>Magnoliopsida</taxon>
        <taxon>eudicotyledons</taxon>
        <taxon>Gunneridae</taxon>
        <taxon>Pentapetalae</taxon>
        <taxon>asterids</taxon>
        <taxon>lamiids</taxon>
        <taxon>Solanales</taxon>
        <taxon>Solanaceae</taxon>
        <taxon>Solanoideae</taxon>
        <taxon>Datureae</taxon>
        <taxon>Datura</taxon>
    </lineage>
</organism>
<protein>
    <submittedName>
        <fullName evidence="1">Uncharacterized protein</fullName>
    </submittedName>
</protein>
<dbReference type="Proteomes" id="UP000823775">
    <property type="component" value="Unassembled WGS sequence"/>
</dbReference>